<keyword evidence="8" id="KW-0862">Zinc</keyword>
<dbReference type="Gene3D" id="3.90.70.80">
    <property type="match status" value="1"/>
</dbReference>
<keyword evidence="5 9" id="KW-0833">Ubl conjugation pathway</keyword>
<evidence type="ECO:0000256" key="7">
    <source>
        <dbReference type="ARBA" id="ARBA00022807"/>
    </source>
</evidence>
<feature type="domain" description="JmjC" evidence="11">
    <location>
        <begin position="107"/>
        <end position="264"/>
    </location>
</feature>
<dbReference type="GO" id="GO:0005829">
    <property type="term" value="C:cytosol"/>
    <property type="evidence" value="ECO:0007669"/>
    <property type="project" value="TreeGrafter"/>
</dbReference>
<dbReference type="Gene3D" id="2.60.120.10">
    <property type="entry name" value="Jelly Rolls"/>
    <property type="match status" value="1"/>
</dbReference>
<dbReference type="GO" id="GO:0005634">
    <property type="term" value="C:nucleus"/>
    <property type="evidence" value="ECO:0007669"/>
    <property type="project" value="TreeGrafter"/>
</dbReference>
<dbReference type="CDD" id="cd17059">
    <property type="entry name" value="Ubl_OTU1"/>
    <property type="match status" value="1"/>
</dbReference>
<keyword evidence="4" id="KW-0863">Zinc-finger</keyword>
<dbReference type="GO" id="GO:0008270">
    <property type="term" value="F:zinc ion binding"/>
    <property type="evidence" value="ECO:0007669"/>
    <property type="project" value="UniProtKB-KW"/>
</dbReference>
<dbReference type="Gene3D" id="3.10.20.90">
    <property type="entry name" value="Phosphatidylinositol 3-kinase Catalytic Subunit, Chain A, domain 1"/>
    <property type="match status" value="1"/>
</dbReference>
<dbReference type="SMART" id="SM00558">
    <property type="entry name" value="JmjC"/>
    <property type="match status" value="1"/>
</dbReference>
<keyword evidence="6 9" id="KW-0378">Hydrolase</keyword>
<dbReference type="Proteomes" id="UP000008909">
    <property type="component" value="Unassembled WGS sequence"/>
</dbReference>
<evidence type="ECO:0000256" key="8">
    <source>
        <dbReference type="ARBA" id="ARBA00022833"/>
    </source>
</evidence>
<keyword evidence="3" id="KW-0479">Metal-binding</keyword>
<dbReference type="GO" id="GO:0004843">
    <property type="term" value="F:cysteine-type deubiquitinase activity"/>
    <property type="evidence" value="ECO:0007669"/>
    <property type="project" value="UniProtKB-UniRule"/>
</dbReference>
<keyword evidence="13" id="KW-1185">Reference proteome</keyword>
<comment type="function">
    <text evidence="9">Hydrolase that can remove conjugated ubiquitin from proteins and may therefore play an important regulatory role at the level of protein turnover by preventing degradation.</text>
</comment>
<protein>
    <recommendedName>
        <fullName evidence="9">Ubiquitin thioesterase OTU</fullName>
        <ecNumber evidence="9">3.4.19.12</ecNumber>
    </recommendedName>
</protein>
<organism evidence="12 13">
    <name type="scientific">Clonorchis sinensis</name>
    <name type="common">Chinese liver fluke</name>
    <dbReference type="NCBI Taxonomy" id="79923"/>
    <lineage>
        <taxon>Eukaryota</taxon>
        <taxon>Metazoa</taxon>
        <taxon>Spiralia</taxon>
        <taxon>Lophotrochozoa</taxon>
        <taxon>Platyhelminthes</taxon>
        <taxon>Trematoda</taxon>
        <taxon>Digenea</taxon>
        <taxon>Opisthorchiida</taxon>
        <taxon>Opisthorchiata</taxon>
        <taxon>Opisthorchiidae</taxon>
        <taxon>Clonorchis</taxon>
    </lineage>
</organism>
<dbReference type="Pfam" id="PF13621">
    <property type="entry name" value="Cupin_8"/>
    <property type="match status" value="1"/>
</dbReference>
<dbReference type="PANTHER" id="PTHR13312">
    <property type="entry name" value="HIV-INDUCED PROTEIN-7-LIKE PROTEASE"/>
    <property type="match status" value="1"/>
</dbReference>
<dbReference type="GO" id="GO:0036503">
    <property type="term" value="P:ERAD pathway"/>
    <property type="evidence" value="ECO:0007669"/>
    <property type="project" value="TreeGrafter"/>
</dbReference>
<dbReference type="GO" id="GO:0030968">
    <property type="term" value="P:endoplasmic reticulum unfolded protein response"/>
    <property type="evidence" value="ECO:0007669"/>
    <property type="project" value="TreeGrafter"/>
</dbReference>
<sequence>MVTVDSNPLSLPTTSLPLIAKGIAACWPSCKLWTLEYLDEMISGPLLFRLAKRHSEAVQWEPDCQTVFASVGEFRDWLSGTNDSFNPFNPYPKDSWWAYADYVYMSSTDGFDKLLVDLPYDQTFQTSNGITSPTFWLGSSGSNTLCHYDTYGVNIVVQVFGKKHWTLFPNSDTPYMYQTRLPLEESTVFSEINFPIPDYRKHPLLAQTSPRSVVLEPGDALFVPRGWWHFVQSTTDCQATCAVNWWIDQPELDDRIRLREALTQLVGFSLLSNCQNVDVESKDTHTNSILCNHEREPVGSGGKPLRLKCKFRSGQSTLSNLTSESTVRDLLASVSMAVGVDSSELCLFFGFPPKPLSCSGEFLDRRLDQIPLVSGDTLTVDTLPKAQIERSVSIPVSKGPHLVRLTAPSDNACLFTSVLFCVDNADGHQPMDIKVVTNATAVAQVRELIASIVLSDPERYSEAFLGMPNERYCQCIQEPDRWGGGIEVAILSQVYEMEICLVDIQTGRIDRFGEDKNYRHRILLIYDGIHYDPLALARPDTGKLTSVFSTKNEQILWDAQALAAEARAQWRFTDTVSFTLICRQCQVPLVGQAAAQQHAKDTGHTEFSEIPPELDRIADCLVMNFDEVVRKLSLENDVLRVPLIHPVSSNKSSHLASSVRRSLRNLQQPMPKIPLSKTYTHRQESRSVDQLNPADTSVFSIPNTDRYLLRIQSVKVFKFQDNWCARPHEFDLIELIKLGDTSMVLKEIAPPTTVHMNSLSVPDGSLANTLVALRPVKAKLMNHCGETHMDVLYVLVKTMNLLDTTAITITLQTICSSTTVRGVRFPSRQTSQQPCFYASTDDDVLFTERHESDIAYGSNWQCMSAEHKYATKHAVATEIYPSGLNPAYTAGCISTISGSGLSHRRFVYTYLSALIVPIDQAVLPNILTHRGTLTAVVIVIIIIAESNNPEEYWRFSASLRAFIYLFPTEGRKLV</sequence>
<evidence type="ECO:0000313" key="13">
    <source>
        <dbReference type="Proteomes" id="UP000008909"/>
    </source>
</evidence>
<reference key="2">
    <citation type="submission" date="2011-10" db="EMBL/GenBank/DDBJ databases">
        <title>The genome and transcriptome sequence of Clonorchis sinensis provide insights into the carcinogenic liver fluke.</title>
        <authorList>
            <person name="Wang X."/>
            <person name="Huang Y."/>
            <person name="Chen W."/>
            <person name="Liu H."/>
            <person name="Guo L."/>
            <person name="Chen Y."/>
            <person name="Luo F."/>
            <person name="Zhou W."/>
            <person name="Sun J."/>
            <person name="Mao Q."/>
            <person name="Liang P."/>
            <person name="Zhou C."/>
            <person name="Tian Y."/>
            <person name="Men J."/>
            <person name="Lv X."/>
            <person name="Huang L."/>
            <person name="Zhou J."/>
            <person name="Hu Y."/>
            <person name="Li R."/>
            <person name="Zhang F."/>
            <person name="Lei H."/>
            <person name="Li X."/>
            <person name="Hu X."/>
            <person name="Liang C."/>
            <person name="Xu J."/>
            <person name="Wu Z."/>
            <person name="Yu X."/>
        </authorList>
    </citation>
    <scope>NUCLEOTIDE SEQUENCE</scope>
    <source>
        <strain>Henan</strain>
    </source>
</reference>
<dbReference type="Pfam" id="PF02338">
    <property type="entry name" value="OTU"/>
    <property type="match status" value="1"/>
</dbReference>
<evidence type="ECO:0000256" key="2">
    <source>
        <dbReference type="ARBA" id="ARBA00022670"/>
    </source>
</evidence>
<dbReference type="PROSITE" id="PS50802">
    <property type="entry name" value="OTU"/>
    <property type="match status" value="1"/>
</dbReference>
<dbReference type="CDD" id="cd02208">
    <property type="entry name" value="cupin_RmlC-like"/>
    <property type="match status" value="1"/>
</dbReference>
<evidence type="ECO:0000256" key="6">
    <source>
        <dbReference type="ARBA" id="ARBA00022801"/>
    </source>
</evidence>
<dbReference type="Pfam" id="PF21403">
    <property type="entry name" value="OTU1_UBXL"/>
    <property type="match status" value="1"/>
</dbReference>
<dbReference type="PANTHER" id="PTHR13312:SF0">
    <property type="entry name" value="UBIQUITIN THIOESTERASE OTU1"/>
    <property type="match status" value="1"/>
</dbReference>
<dbReference type="SUPFAM" id="SSF51197">
    <property type="entry name" value="Clavaminate synthase-like"/>
    <property type="match status" value="1"/>
</dbReference>
<dbReference type="SUPFAM" id="SSF54001">
    <property type="entry name" value="Cysteine proteinases"/>
    <property type="match status" value="1"/>
</dbReference>
<evidence type="ECO:0000256" key="4">
    <source>
        <dbReference type="ARBA" id="ARBA00022771"/>
    </source>
</evidence>
<keyword evidence="7 9" id="KW-0788">Thiol protease</keyword>
<evidence type="ECO:0000256" key="3">
    <source>
        <dbReference type="ARBA" id="ARBA00022723"/>
    </source>
</evidence>
<dbReference type="EMBL" id="DF142858">
    <property type="protein sequence ID" value="GAA47883.1"/>
    <property type="molecule type" value="Genomic_DNA"/>
</dbReference>
<dbReference type="EC" id="3.4.19.12" evidence="9"/>
<dbReference type="SUPFAM" id="SSF54236">
    <property type="entry name" value="Ubiquitin-like"/>
    <property type="match status" value="1"/>
</dbReference>
<feature type="domain" description="OTU" evidence="10">
    <location>
        <begin position="402"/>
        <end position="537"/>
    </location>
</feature>
<evidence type="ECO:0000256" key="1">
    <source>
        <dbReference type="ARBA" id="ARBA00000707"/>
    </source>
</evidence>
<evidence type="ECO:0000259" key="11">
    <source>
        <dbReference type="PROSITE" id="PS51184"/>
    </source>
</evidence>
<dbReference type="InterPro" id="IPR003347">
    <property type="entry name" value="JmjC_dom"/>
</dbReference>
<evidence type="ECO:0000256" key="9">
    <source>
        <dbReference type="RuleBase" id="RU367104"/>
    </source>
</evidence>
<dbReference type="InterPro" id="IPR014710">
    <property type="entry name" value="RmlC-like_jellyroll"/>
</dbReference>
<keyword evidence="9" id="KW-0963">Cytoplasm</keyword>
<name>G7Y4J7_CLOSI</name>
<gene>
    <name evidence="12" type="ORF">CLF_100923</name>
</gene>
<dbReference type="InterPro" id="IPR029071">
    <property type="entry name" value="Ubiquitin-like_domsf"/>
</dbReference>
<dbReference type="AlphaFoldDB" id="G7Y4J7"/>
<reference evidence="12" key="1">
    <citation type="journal article" date="2011" name="Genome Biol.">
        <title>The draft genome of the carcinogenic human liver fluke Clonorchis sinensis.</title>
        <authorList>
            <person name="Wang X."/>
            <person name="Chen W."/>
            <person name="Huang Y."/>
            <person name="Sun J."/>
            <person name="Men J."/>
            <person name="Liu H."/>
            <person name="Luo F."/>
            <person name="Guo L."/>
            <person name="Lv X."/>
            <person name="Deng C."/>
            <person name="Zhou C."/>
            <person name="Fan Y."/>
            <person name="Li X."/>
            <person name="Huang L."/>
            <person name="Hu Y."/>
            <person name="Liang C."/>
            <person name="Hu X."/>
            <person name="Xu J."/>
            <person name="Yu X."/>
        </authorList>
    </citation>
    <scope>NUCLEOTIDE SEQUENCE [LARGE SCALE GENOMIC DNA]</scope>
    <source>
        <strain evidence="12">Henan</strain>
    </source>
</reference>
<dbReference type="InterPro" id="IPR041667">
    <property type="entry name" value="Cupin_8"/>
</dbReference>
<dbReference type="PROSITE" id="PS51184">
    <property type="entry name" value="JMJC"/>
    <property type="match status" value="1"/>
</dbReference>
<evidence type="ECO:0000259" key="10">
    <source>
        <dbReference type="PROSITE" id="PS50802"/>
    </source>
</evidence>
<comment type="subcellular location">
    <subcellularLocation>
        <location evidence="9">Cytoplasm</location>
    </subcellularLocation>
</comment>
<dbReference type="InterPro" id="IPR048857">
    <property type="entry name" value="OTU1_Ubl"/>
</dbReference>
<dbReference type="Pfam" id="PF24560">
    <property type="entry name" value="zf-C2H2_OTU1_C"/>
    <property type="match status" value="1"/>
</dbReference>
<keyword evidence="2" id="KW-0645">Protease</keyword>
<dbReference type="GO" id="GO:0016579">
    <property type="term" value="P:protein deubiquitination"/>
    <property type="evidence" value="ECO:0007669"/>
    <property type="project" value="TreeGrafter"/>
</dbReference>
<proteinExistence type="predicted"/>
<dbReference type="InterPro" id="IPR057766">
    <property type="entry name" value="Znf-C2H2_OTU1-like_C"/>
</dbReference>
<comment type="catalytic activity">
    <reaction evidence="1 9">
        <text>Thiol-dependent hydrolysis of ester, thioester, amide, peptide and isopeptide bonds formed by the C-terminal Gly of ubiquitin (a 76-residue protein attached to proteins as an intracellular targeting signal).</text>
        <dbReference type="EC" id="3.4.19.12"/>
    </reaction>
</comment>
<evidence type="ECO:0000256" key="5">
    <source>
        <dbReference type="ARBA" id="ARBA00022786"/>
    </source>
</evidence>
<dbReference type="InterPro" id="IPR038765">
    <property type="entry name" value="Papain-like_cys_pep_sf"/>
</dbReference>
<dbReference type="CDD" id="cd22745">
    <property type="entry name" value="OTU_OTU1"/>
    <property type="match status" value="1"/>
</dbReference>
<dbReference type="InterPro" id="IPR003323">
    <property type="entry name" value="OTU_dom"/>
</dbReference>
<accession>G7Y4J7</accession>
<evidence type="ECO:0000313" key="12">
    <source>
        <dbReference type="EMBL" id="GAA47883.1"/>
    </source>
</evidence>